<dbReference type="Pfam" id="PF03819">
    <property type="entry name" value="MazG"/>
    <property type="match status" value="2"/>
</dbReference>
<feature type="domain" description="NTP pyrophosphohydrolase MazG-like" evidence="1">
    <location>
        <begin position="175"/>
        <end position="236"/>
    </location>
</feature>
<dbReference type="InterPro" id="IPR004518">
    <property type="entry name" value="MazG-like_dom"/>
</dbReference>
<evidence type="ECO:0000313" key="3">
    <source>
        <dbReference type="Proteomes" id="UP000602181"/>
    </source>
</evidence>
<evidence type="ECO:0000313" key="2">
    <source>
        <dbReference type="EMBL" id="MBC3938414.1"/>
    </source>
</evidence>
<dbReference type="InterPro" id="IPR048011">
    <property type="entry name" value="NTP-PPase_MazG-like_C"/>
</dbReference>
<gene>
    <name evidence="2" type="primary">mazG</name>
    <name evidence="2" type="ORF">H8R05_05795</name>
</gene>
<dbReference type="PANTHER" id="PTHR30522">
    <property type="entry name" value="NUCLEOSIDE TRIPHOSPHATE PYROPHOSPHOHYDROLASE"/>
    <property type="match status" value="1"/>
</dbReference>
<dbReference type="SUPFAM" id="SSF101386">
    <property type="entry name" value="all-alpha NTP pyrophosphatases"/>
    <property type="match status" value="2"/>
</dbReference>
<protein>
    <submittedName>
        <fullName evidence="2">Nucleoside triphosphate pyrophosphohydrolase</fullName>
        <ecNumber evidence="2">3.6.1.9</ecNumber>
    </submittedName>
</protein>
<dbReference type="NCBIfam" id="TIGR00444">
    <property type="entry name" value="mazG"/>
    <property type="match status" value="1"/>
</dbReference>
<name>A0ABR7ADA8_9FIRM</name>
<dbReference type="NCBIfam" id="NF007113">
    <property type="entry name" value="PRK09562.1"/>
    <property type="match status" value="1"/>
</dbReference>
<keyword evidence="3" id="KW-1185">Reference proteome</keyword>
<proteinExistence type="predicted"/>
<comment type="caution">
    <text evidence="2">The sequence shown here is derived from an EMBL/GenBank/DDBJ whole genome shotgun (WGS) entry which is preliminary data.</text>
</comment>
<accession>A0ABR7ADA8</accession>
<dbReference type="Gene3D" id="1.10.287.1080">
    <property type="entry name" value="MazG-like"/>
    <property type="match status" value="2"/>
</dbReference>
<dbReference type="EC" id="3.6.1.9" evidence="2"/>
<dbReference type="InterPro" id="IPR011551">
    <property type="entry name" value="NTP_PyrPHydrolase_MazG"/>
</dbReference>
<dbReference type="CDD" id="cd11529">
    <property type="entry name" value="NTP-PPase_MazG_Cterm"/>
    <property type="match status" value="1"/>
</dbReference>
<sequence>MPVQFERKQKYDVGDLITIMSLLRGEGGCPWDREQDHHSIRRNFIEETYEVCEAIDNDDPVLLQEELGDVLLQVAFHARMEEEAGRFDFGDVCDGICKKLIVRHPHVFGETKVADSGEVLVNWDRIKERTKGQKTATETLRSVSAALPALMRSEKVQHRAAKVGFDYPDTDGALRDLESEVAELREAISEGDAAHIDEELGDVLFAAVNVSRFTHVDAEQSLGQACEKFIDRFEQVEALARERGVDMKTAGIEKLDELWKQAKKRNAAKPTD</sequence>
<feature type="domain" description="NTP pyrophosphohydrolase MazG-like" evidence="1">
    <location>
        <begin position="35"/>
        <end position="108"/>
    </location>
</feature>
<dbReference type="EMBL" id="JACOIH010000006">
    <property type="protein sequence ID" value="MBC3938414.1"/>
    <property type="molecule type" value="Genomic_DNA"/>
</dbReference>
<organism evidence="2 3">
    <name type="scientific">Anaerotruncus massiliensis</name>
    <name type="common">ex Togo et al. 2019</name>
    <dbReference type="NCBI Taxonomy" id="1673720"/>
    <lineage>
        <taxon>Bacteria</taxon>
        <taxon>Bacillati</taxon>
        <taxon>Bacillota</taxon>
        <taxon>Clostridia</taxon>
        <taxon>Eubacteriales</taxon>
        <taxon>Oscillospiraceae</taxon>
        <taxon>Anaerotruncus</taxon>
    </lineage>
</organism>
<keyword evidence="2" id="KW-0378">Hydrolase</keyword>
<dbReference type="InterPro" id="IPR048015">
    <property type="entry name" value="NTP-PPase_MazG-like_N"/>
</dbReference>
<dbReference type="GO" id="GO:0047429">
    <property type="term" value="F:nucleoside triphosphate diphosphatase activity"/>
    <property type="evidence" value="ECO:0007669"/>
    <property type="project" value="UniProtKB-EC"/>
</dbReference>
<evidence type="ECO:0000259" key="1">
    <source>
        <dbReference type="Pfam" id="PF03819"/>
    </source>
</evidence>
<reference evidence="2 3" key="1">
    <citation type="submission" date="2020-08" db="EMBL/GenBank/DDBJ databases">
        <authorList>
            <person name="Liu C."/>
            <person name="Sun Q."/>
        </authorList>
    </citation>
    <scope>NUCLEOTIDE SEQUENCE [LARGE SCALE GENOMIC DNA]</scope>
    <source>
        <strain evidence="2 3">22A2-44</strain>
    </source>
</reference>
<dbReference type="RefSeq" id="WP_186895821.1">
    <property type="nucleotide sequence ID" value="NZ_JACOIH010000006.1"/>
</dbReference>
<dbReference type="Proteomes" id="UP000602181">
    <property type="component" value="Unassembled WGS sequence"/>
</dbReference>
<dbReference type="PANTHER" id="PTHR30522:SF0">
    <property type="entry name" value="NUCLEOSIDE TRIPHOSPHATE PYROPHOSPHOHYDROLASE"/>
    <property type="match status" value="1"/>
</dbReference>
<dbReference type="CDD" id="cd11528">
    <property type="entry name" value="NTP-PPase_MazG_Nterm"/>
    <property type="match status" value="1"/>
</dbReference>